<accession>A0AAV7QP74</accession>
<reference evidence="2" key="1">
    <citation type="journal article" date="2022" name="bioRxiv">
        <title>Sequencing and chromosome-scale assembly of the giantPleurodeles waltlgenome.</title>
        <authorList>
            <person name="Brown T."/>
            <person name="Elewa A."/>
            <person name="Iarovenko S."/>
            <person name="Subramanian E."/>
            <person name="Araus A.J."/>
            <person name="Petzold A."/>
            <person name="Susuki M."/>
            <person name="Suzuki K.-i.T."/>
            <person name="Hayashi T."/>
            <person name="Toyoda A."/>
            <person name="Oliveira C."/>
            <person name="Osipova E."/>
            <person name="Leigh N.D."/>
            <person name="Simon A."/>
            <person name="Yun M.H."/>
        </authorList>
    </citation>
    <scope>NUCLEOTIDE SEQUENCE</scope>
    <source>
        <strain evidence="2">20211129_DDA</strain>
        <tissue evidence="2">Liver</tissue>
    </source>
</reference>
<evidence type="ECO:0000313" key="2">
    <source>
        <dbReference type="EMBL" id="KAJ1140920.1"/>
    </source>
</evidence>
<evidence type="ECO:0000256" key="1">
    <source>
        <dbReference type="SAM" id="MobiDB-lite"/>
    </source>
</evidence>
<protein>
    <submittedName>
        <fullName evidence="2">Uncharacterized protein</fullName>
    </submittedName>
</protein>
<keyword evidence="3" id="KW-1185">Reference proteome</keyword>
<dbReference type="AlphaFoldDB" id="A0AAV7QP74"/>
<dbReference type="EMBL" id="JANPWB010000010">
    <property type="protein sequence ID" value="KAJ1140920.1"/>
    <property type="molecule type" value="Genomic_DNA"/>
</dbReference>
<gene>
    <name evidence="2" type="ORF">NDU88_007257</name>
</gene>
<proteinExistence type="predicted"/>
<sequence>MTSRGNQQEEDRPLPEAHRKDERELAGQKTLGEVTLERPWWGCDRSEDLPRVAGVFCIALNQGLEYIALLPARMASWAASIFKGAPGFMGPQSGPQDVTQIV</sequence>
<dbReference type="Proteomes" id="UP001066276">
    <property type="component" value="Chromosome 6"/>
</dbReference>
<evidence type="ECO:0000313" key="3">
    <source>
        <dbReference type="Proteomes" id="UP001066276"/>
    </source>
</evidence>
<comment type="caution">
    <text evidence="2">The sequence shown here is derived from an EMBL/GenBank/DDBJ whole genome shotgun (WGS) entry which is preliminary data.</text>
</comment>
<feature type="compositionally biased region" description="Basic and acidic residues" evidence="1">
    <location>
        <begin position="7"/>
        <end position="26"/>
    </location>
</feature>
<name>A0AAV7QP74_PLEWA</name>
<feature type="region of interest" description="Disordered" evidence="1">
    <location>
        <begin position="1"/>
        <end position="29"/>
    </location>
</feature>
<organism evidence="2 3">
    <name type="scientific">Pleurodeles waltl</name>
    <name type="common">Iberian ribbed newt</name>
    <dbReference type="NCBI Taxonomy" id="8319"/>
    <lineage>
        <taxon>Eukaryota</taxon>
        <taxon>Metazoa</taxon>
        <taxon>Chordata</taxon>
        <taxon>Craniata</taxon>
        <taxon>Vertebrata</taxon>
        <taxon>Euteleostomi</taxon>
        <taxon>Amphibia</taxon>
        <taxon>Batrachia</taxon>
        <taxon>Caudata</taxon>
        <taxon>Salamandroidea</taxon>
        <taxon>Salamandridae</taxon>
        <taxon>Pleurodelinae</taxon>
        <taxon>Pleurodeles</taxon>
    </lineage>
</organism>